<evidence type="ECO:0000313" key="3">
    <source>
        <dbReference type="Proteomes" id="UP000275321"/>
    </source>
</evidence>
<dbReference type="RefSeq" id="WP_125365877.1">
    <property type="nucleotide sequence ID" value="NZ_RHWT01000029.1"/>
</dbReference>
<dbReference type="AlphaFoldDB" id="A0A427KHM2"/>
<gene>
    <name evidence="2" type="ORF">EGK68_18590</name>
</gene>
<evidence type="ECO:0000313" key="2">
    <source>
        <dbReference type="EMBL" id="RSB28871.1"/>
    </source>
</evidence>
<dbReference type="EMBL" id="RHWT01000029">
    <property type="protein sequence ID" value="RSB28871.1"/>
    <property type="molecule type" value="Genomic_DNA"/>
</dbReference>
<proteinExistence type="predicted"/>
<dbReference type="Gene3D" id="3.40.30.10">
    <property type="entry name" value="Glutaredoxin"/>
    <property type="match status" value="1"/>
</dbReference>
<reference evidence="2 3" key="1">
    <citation type="submission" date="2018-10" db="EMBL/GenBank/DDBJ databases">
        <title>Transmission dynamics of multidrug resistant bacteria on intensive care unit surfaces.</title>
        <authorList>
            <person name="D'Souza A.W."/>
            <person name="Potter R.F."/>
            <person name="Wallace M."/>
            <person name="Shupe A."/>
            <person name="Patel S."/>
            <person name="Sun S."/>
            <person name="Gul D."/>
            <person name="Kwon J.H."/>
            <person name="Andleeb S."/>
            <person name="Burnham C.-A.D."/>
            <person name="Dantas G."/>
        </authorList>
    </citation>
    <scope>NUCLEOTIDE SEQUENCE [LARGE SCALE GENOMIC DNA]</scope>
    <source>
        <strain evidence="2 3">EC_073</strain>
    </source>
</reference>
<comment type="caution">
    <text evidence="2">The sequence shown here is derived from an EMBL/GenBank/DDBJ whole genome shotgun (WGS) entry which is preliminary data.</text>
</comment>
<keyword evidence="1" id="KW-0812">Transmembrane</keyword>
<feature type="transmembrane region" description="Helical" evidence="1">
    <location>
        <begin position="117"/>
        <end position="134"/>
    </location>
</feature>
<dbReference type="InterPro" id="IPR036249">
    <property type="entry name" value="Thioredoxin-like_sf"/>
</dbReference>
<name>A0A427KHM2_ENTCL</name>
<dbReference type="SUPFAM" id="SSF52833">
    <property type="entry name" value="Thioredoxin-like"/>
    <property type="match status" value="1"/>
</dbReference>
<sequence>MTISSSEISLISDANYLTVYWSLIMSLESTYTTFRCNDTIVVLHQHGHGVPQALFTFREPQRMAIHDKKLIAFYPYSAEAVTLLDDPMHDAAEVFNTIARHLKTQSKAIMKRRIKSLALFVSGALIASSLWLLGTDNHFSLNVGNQTLTIPAEPGAIAPARSRQTVAVQEPANPAAGNTVIQAAQAESDNMQNIMKESHKSLPASPSEALKTAPAAVTSTTSVKKEATEQPARQKMVEILKRSTDRGLFTIQLSTGHERTLYAFLDPTCAVCRSMEPAIEQLAQRYNVVVFPVSVVNDGGDAVEKIIPVLCEKDQTARAVAWSDLFRPDAGMLVPGQTTPPQMSSDCSASAQAVVAVNDTGFRTFGFSGTPTVLTDTGIRLATGMLTAPDKIDHFLKITDPMSPEQVDRFVSSLSIQE</sequence>
<evidence type="ECO:0000256" key="1">
    <source>
        <dbReference type="SAM" id="Phobius"/>
    </source>
</evidence>
<keyword evidence="1" id="KW-1133">Transmembrane helix</keyword>
<dbReference type="Proteomes" id="UP000275321">
    <property type="component" value="Unassembled WGS sequence"/>
</dbReference>
<protein>
    <submittedName>
        <fullName evidence="2">Uncharacterized protein</fullName>
    </submittedName>
</protein>
<keyword evidence="1" id="KW-0472">Membrane</keyword>
<organism evidence="2 3">
    <name type="scientific">Enterobacter cloacae</name>
    <dbReference type="NCBI Taxonomy" id="550"/>
    <lineage>
        <taxon>Bacteria</taxon>
        <taxon>Pseudomonadati</taxon>
        <taxon>Pseudomonadota</taxon>
        <taxon>Gammaproteobacteria</taxon>
        <taxon>Enterobacterales</taxon>
        <taxon>Enterobacteriaceae</taxon>
        <taxon>Enterobacter</taxon>
        <taxon>Enterobacter cloacae complex</taxon>
    </lineage>
</organism>
<accession>A0A427KHM2</accession>